<evidence type="ECO:0000256" key="6">
    <source>
        <dbReference type="ARBA" id="ARBA00022781"/>
    </source>
</evidence>
<evidence type="ECO:0000256" key="12">
    <source>
        <dbReference type="RuleBase" id="RU000483"/>
    </source>
</evidence>
<dbReference type="CDD" id="cd00310">
    <property type="entry name" value="ATP-synt_Fo_a_6"/>
    <property type="match status" value="1"/>
</dbReference>
<dbReference type="PRINTS" id="PR00123">
    <property type="entry name" value="ATPASEA"/>
</dbReference>
<feature type="transmembrane region" description="Helical" evidence="11">
    <location>
        <begin position="87"/>
        <end position="111"/>
    </location>
</feature>
<evidence type="ECO:0000256" key="11">
    <source>
        <dbReference type="HAMAP-Rule" id="MF_01393"/>
    </source>
</evidence>
<keyword evidence="5 11" id="KW-0812">Transmembrane</keyword>
<comment type="function">
    <text evidence="11 12">Key component of the proton channel; it plays a direct role in the translocation of protons across the membrane.</text>
</comment>
<gene>
    <name evidence="11" type="primary">atpB</name>
    <name evidence="13" type="ORF">Ga0123461_0510</name>
</gene>
<feature type="transmembrane region" description="Helical" evidence="11">
    <location>
        <begin position="186"/>
        <end position="204"/>
    </location>
</feature>
<keyword evidence="11" id="KW-1003">Cell membrane</keyword>
<dbReference type="OrthoDB" id="9809130at2"/>
<keyword evidence="9 11" id="KW-0472">Membrane</keyword>
<protein>
    <recommendedName>
        <fullName evidence="11 12">ATP synthase subunit a</fullName>
    </recommendedName>
    <alternativeName>
        <fullName evidence="11">ATP synthase F0 sector subunit a</fullName>
    </alternativeName>
    <alternativeName>
        <fullName evidence="11">F-ATPase subunit 6</fullName>
    </alternativeName>
</protein>
<evidence type="ECO:0000256" key="3">
    <source>
        <dbReference type="ARBA" id="ARBA00022448"/>
    </source>
</evidence>
<keyword evidence="10 11" id="KW-0066">ATP synthesis</keyword>
<evidence type="ECO:0000256" key="5">
    <source>
        <dbReference type="ARBA" id="ARBA00022692"/>
    </source>
</evidence>
<evidence type="ECO:0000256" key="4">
    <source>
        <dbReference type="ARBA" id="ARBA00022547"/>
    </source>
</evidence>
<name>A0A2K8KVV1_MARES</name>
<keyword evidence="7 11" id="KW-1133">Transmembrane helix</keyword>
<dbReference type="RefSeq" id="WP_100276898.1">
    <property type="nucleotide sequence ID" value="NZ_CP018799.1"/>
</dbReference>
<dbReference type="PANTHER" id="PTHR11410">
    <property type="entry name" value="ATP SYNTHASE SUBUNIT A"/>
    <property type="match status" value="1"/>
</dbReference>
<sequence>MSLDMSGPLEHFKVIIYHDLHLGPLDVSISNTALFMWLAVILIIVALHLMLLRPKIVPGVGQLLVEMLYGFVARQTRLNIHGEGEKYVPLMFTLFTFILSCNLVGLIPGAFTPTSQLAVTGTLAVGIFLFAVGLRFYRHGWGFFHAFAPQGVPKIMLPLMVPIELLSFLARPVTLALRLFANMTAGHMALGVLAVLGLAAPWFLQWLPLGFTVVQIALEMIIAFIQAYIFVVLSCVYIDDALVDH</sequence>
<evidence type="ECO:0000313" key="13">
    <source>
        <dbReference type="EMBL" id="ATX78947.1"/>
    </source>
</evidence>
<dbReference type="GO" id="GO:0046933">
    <property type="term" value="F:proton-transporting ATP synthase activity, rotational mechanism"/>
    <property type="evidence" value="ECO:0007669"/>
    <property type="project" value="UniProtKB-UniRule"/>
</dbReference>
<dbReference type="NCBIfam" id="NF004482">
    <property type="entry name" value="PRK05815.2-4"/>
    <property type="match status" value="1"/>
</dbReference>
<dbReference type="SUPFAM" id="SSF81336">
    <property type="entry name" value="F1F0 ATP synthase subunit A"/>
    <property type="match status" value="1"/>
</dbReference>
<dbReference type="GO" id="GO:0005886">
    <property type="term" value="C:plasma membrane"/>
    <property type="evidence" value="ECO:0007669"/>
    <property type="project" value="UniProtKB-SubCell"/>
</dbReference>
<evidence type="ECO:0000256" key="1">
    <source>
        <dbReference type="ARBA" id="ARBA00004141"/>
    </source>
</evidence>
<comment type="similarity">
    <text evidence="2 11 12">Belongs to the ATPase A chain family.</text>
</comment>
<dbReference type="GO" id="GO:0045259">
    <property type="term" value="C:proton-transporting ATP synthase complex"/>
    <property type="evidence" value="ECO:0007669"/>
    <property type="project" value="UniProtKB-KW"/>
</dbReference>
<accession>A0A2K8KVV1</accession>
<dbReference type="InterPro" id="IPR023011">
    <property type="entry name" value="ATP_synth_F0_asu_AS"/>
</dbReference>
<reference evidence="13 14" key="1">
    <citation type="submission" date="2016-12" db="EMBL/GenBank/DDBJ databases">
        <title>Isolation and genomic insights into novel planktonic Zetaproteobacteria from stratified waters of the Chesapeake Bay.</title>
        <authorList>
            <person name="McAllister S.M."/>
            <person name="Kato S."/>
            <person name="Chan C.S."/>
            <person name="Chiu B.K."/>
            <person name="Field E.K."/>
        </authorList>
    </citation>
    <scope>NUCLEOTIDE SEQUENCE [LARGE SCALE GENOMIC DNA]</scope>
    <source>
        <strain evidence="13 14">CP-5</strain>
    </source>
</reference>
<keyword evidence="8 11" id="KW-0406">Ion transport</keyword>
<comment type="subcellular location">
    <subcellularLocation>
        <location evidence="11 12">Cell membrane</location>
        <topology evidence="11 12">Multi-pass membrane protein</topology>
    </subcellularLocation>
    <subcellularLocation>
        <location evidence="1">Membrane</location>
        <topology evidence="1">Multi-pass membrane protein</topology>
    </subcellularLocation>
</comment>
<dbReference type="InterPro" id="IPR045083">
    <property type="entry name" value="ATP_synth_F0_asu_bact/mt"/>
</dbReference>
<dbReference type="PANTHER" id="PTHR11410:SF0">
    <property type="entry name" value="ATP SYNTHASE SUBUNIT A"/>
    <property type="match status" value="1"/>
</dbReference>
<keyword evidence="6 11" id="KW-0375">Hydrogen ion transport</keyword>
<keyword evidence="4 11" id="KW-0138">CF(0)</keyword>
<dbReference type="Gene3D" id="1.20.120.220">
    <property type="entry name" value="ATP synthase, F0 complex, subunit A"/>
    <property type="match status" value="1"/>
</dbReference>
<evidence type="ECO:0000256" key="9">
    <source>
        <dbReference type="ARBA" id="ARBA00023136"/>
    </source>
</evidence>
<dbReference type="EMBL" id="CP018799">
    <property type="protein sequence ID" value="ATX78947.1"/>
    <property type="molecule type" value="Genomic_DNA"/>
</dbReference>
<evidence type="ECO:0000256" key="8">
    <source>
        <dbReference type="ARBA" id="ARBA00023065"/>
    </source>
</evidence>
<dbReference type="InterPro" id="IPR000568">
    <property type="entry name" value="ATP_synth_F0_asu"/>
</dbReference>
<evidence type="ECO:0000256" key="2">
    <source>
        <dbReference type="ARBA" id="ARBA00006810"/>
    </source>
</evidence>
<keyword evidence="14" id="KW-1185">Reference proteome</keyword>
<feature type="transmembrane region" description="Helical" evidence="11">
    <location>
        <begin position="216"/>
        <end position="239"/>
    </location>
</feature>
<dbReference type="NCBIfam" id="TIGR01131">
    <property type="entry name" value="ATP_synt_6_or_A"/>
    <property type="match status" value="1"/>
</dbReference>
<proteinExistence type="inferred from homology"/>
<dbReference type="HAMAP" id="MF_01393">
    <property type="entry name" value="ATP_synth_a_bact"/>
    <property type="match status" value="1"/>
</dbReference>
<dbReference type="AlphaFoldDB" id="A0A2K8KVV1"/>
<evidence type="ECO:0000256" key="10">
    <source>
        <dbReference type="ARBA" id="ARBA00023310"/>
    </source>
</evidence>
<dbReference type="KEGG" id="maes:Ga0123461_0510"/>
<dbReference type="InterPro" id="IPR035908">
    <property type="entry name" value="F0_ATP_A_sf"/>
</dbReference>
<feature type="transmembrane region" description="Helical" evidence="11">
    <location>
        <begin position="34"/>
        <end position="52"/>
    </location>
</feature>
<evidence type="ECO:0000256" key="7">
    <source>
        <dbReference type="ARBA" id="ARBA00022989"/>
    </source>
</evidence>
<organism evidence="13 14">
    <name type="scientific">Mariprofundus aestuarium</name>
    <dbReference type="NCBI Taxonomy" id="1921086"/>
    <lineage>
        <taxon>Bacteria</taxon>
        <taxon>Pseudomonadati</taxon>
        <taxon>Pseudomonadota</taxon>
        <taxon>Candidatius Mariprofundia</taxon>
        <taxon>Mariprofundales</taxon>
        <taxon>Mariprofundaceae</taxon>
        <taxon>Mariprofundus</taxon>
    </lineage>
</organism>
<dbReference type="PROSITE" id="PS00449">
    <property type="entry name" value="ATPASE_A"/>
    <property type="match status" value="1"/>
</dbReference>
<feature type="transmembrane region" description="Helical" evidence="11">
    <location>
        <begin position="117"/>
        <end position="137"/>
    </location>
</feature>
<dbReference type="Pfam" id="PF00119">
    <property type="entry name" value="ATP-synt_A"/>
    <property type="match status" value="1"/>
</dbReference>
<evidence type="ECO:0000313" key="14">
    <source>
        <dbReference type="Proteomes" id="UP000231701"/>
    </source>
</evidence>
<keyword evidence="3 11" id="KW-0813">Transport</keyword>
<feature type="transmembrane region" description="Helical" evidence="11">
    <location>
        <begin position="157"/>
        <end position="180"/>
    </location>
</feature>
<dbReference type="Proteomes" id="UP000231701">
    <property type="component" value="Chromosome"/>
</dbReference>